<dbReference type="InterPro" id="IPR017900">
    <property type="entry name" value="4Fe4S_Fe_S_CS"/>
</dbReference>
<keyword evidence="1" id="KW-0813">Transport</keyword>
<evidence type="ECO:0000256" key="3">
    <source>
        <dbReference type="ARBA" id="ARBA00022723"/>
    </source>
</evidence>
<dbReference type="EMBL" id="VMNK01000020">
    <property type="protein sequence ID" value="TVO51372.1"/>
    <property type="molecule type" value="Genomic_DNA"/>
</dbReference>
<dbReference type="InterPro" id="IPR051684">
    <property type="entry name" value="Electron_Trans/Redox"/>
</dbReference>
<name>A0A557QEM7_9RHOO</name>
<accession>A0A557QEM7</accession>
<keyword evidence="7" id="KW-0472">Membrane</keyword>
<dbReference type="SUPFAM" id="SSF54862">
    <property type="entry name" value="4Fe-4S ferredoxins"/>
    <property type="match status" value="1"/>
</dbReference>
<dbReference type="NCBIfam" id="TIGR02745">
    <property type="entry name" value="ccoG_rdxA_fixG"/>
    <property type="match status" value="1"/>
</dbReference>
<keyword evidence="2" id="KW-0004">4Fe-4S</keyword>
<dbReference type="Proteomes" id="UP000319502">
    <property type="component" value="Unassembled WGS sequence"/>
</dbReference>
<dbReference type="PANTHER" id="PTHR30176:SF3">
    <property type="entry name" value="FERREDOXIN-TYPE PROTEIN NAPH"/>
    <property type="match status" value="1"/>
</dbReference>
<dbReference type="Gene3D" id="2.60.40.10">
    <property type="entry name" value="Immunoglobulins"/>
    <property type="match status" value="1"/>
</dbReference>
<feature type="transmembrane region" description="Helical" evidence="7">
    <location>
        <begin position="148"/>
        <end position="166"/>
    </location>
</feature>
<feature type="transmembrane region" description="Helical" evidence="7">
    <location>
        <begin position="75"/>
        <end position="96"/>
    </location>
</feature>
<evidence type="ECO:0000256" key="7">
    <source>
        <dbReference type="SAM" id="Phobius"/>
    </source>
</evidence>
<dbReference type="GO" id="GO:0051539">
    <property type="term" value="F:4 iron, 4 sulfur cluster binding"/>
    <property type="evidence" value="ECO:0007669"/>
    <property type="project" value="UniProtKB-KW"/>
</dbReference>
<dbReference type="RefSeq" id="WP_144311188.1">
    <property type="nucleotide sequence ID" value="NZ_VMNK01000020.1"/>
</dbReference>
<sequence>MTVATITFHRHPPQQIHPRETAGRYNRLRWAMVWFSQVIFYGTCWLRWDDRQAVLFDIAGRKAYLFGLVLWPQDALLLAWLLVLAATALFFVTALAGRVFCGFACPQTVYTAIFRWIEARIEGDHLARARRDAAPWGPAKLARRGSKFALWALVAGWTGITFVGYFTPMQPLLTDLAAGAPGPWAGAWIVGYALFTFVLAGFAREMVCLHMCPYARFQGVMFDADTLTIGYDQPRGEPRRPRGARQAEPAGDCVACNQCVQVCPTGIDIRDGLQYQCINCGLCADACDTVMTHVGAPTGLIRMMSAQPGGHAAHGYWREIARRLRTPRALAYLVVMAAVSLAMVWQLATRVPLQLDVLRDRQSLAREGADGRIENSYTLRLLNMREAARSVAIEVRDLPGGALIGPAVHAVEAGRVSTVSITVAAPPGERRQQPLRLQLQALDGSGDRAEAASVFFNPR</sequence>
<dbReference type="Pfam" id="PF11614">
    <property type="entry name" value="FixG_C"/>
    <property type="match status" value="1"/>
</dbReference>
<dbReference type="GO" id="GO:0005886">
    <property type="term" value="C:plasma membrane"/>
    <property type="evidence" value="ECO:0007669"/>
    <property type="project" value="TreeGrafter"/>
</dbReference>
<dbReference type="PANTHER" id="PTHR30176">
    <property type="entry name" value="FERREDOXIN-TYPE PROTEIN NAPH"/>
    <property type="match status" value="1"/>
</dbReference>
<dbReference type="GO" id="GO:0046872">
    <property type="term" value="F:metal ion binding"/>
    <property type="evidence" value="ECO:0007669"/>
    <property type="project" value="UniProtKB-KW"/>
</dbReference>
<dbReference type="PROSITE" id="PS51379">
    <property type="entry name" value="4FE4S_FER_2"/>
    <property type="match status" value="1"/>
</dbReference>
<keyword evidence="7" id="KW-1133">Transmembrane helix</keyword>
<feature type="domain" description="4Fe-4S ferredoxin-type" evidence="8">
    <location>
        <begin position="243"/>
        <end position="272"/>
    </location>
</feature>
<evidence type="ECO:0000256" key="2">
    <source>
        <dbReference type="ARBA" id="ARBA00022485"/>
    </source>
</evidence>
<protein>
    <submittedName>
        <fullName evidence="9">Cytochrome c oxidase accessory protein CcoG</fullName>
    </submittedName>
</protein>
<organism evidence="9 10">
    <name type="scientific">Denitromonas halophila</name>
    <dbReference type="NCBI Taxonomy" id="1629404"/>
    <lineage>
        <taxon>Bacteria</taxon>
        <taxon>Pseudomonadati</taxon>
        <taxon>Pseudomonadota</taxon>
        <taxon>Betaproteobacteria</taxon>
        <taxon>Rhodocyclales</taxon>
        <taxon>Zoogloeaceae</taxon>
        <taxon>Denitromonas</taxon>
    </lineage>
</organism>
<dbReference type="InterPro" id="IPR017896">
    <property type="entry name" value="4Fe4S_Fe-S-bd"/>
</dbReference>
<evidence type="ECO:0000313" key="9">
    <source>
        <dbReference type="EMBL" id="TVO51372.1"/>
    </source>
</evidence>
<dbReference type="Pfam" id="PF12801">
    <property type="entry name" value="Fer4_5"/>
    <property type="match status" value="1"/>
</dbReference>
<keyword evidence="4" id="KW-0249">Electron transport</keyword>
<feature type="transmembrane region" description="Helical" evidence="7">
    <location>
        <begin position="329"/>
        <end position="348"/>
    </location>
</feature>
<comment type="caution">
    <text evidence="9">The sequence shown here is derived from an EMBL/GenBank/DDBJ whole genome shotgun (WGS) entry which is preliminary data.</text>
</comment>
<proteinExistence type="predicted"/>
<feature type="transmembrane region" description="Helical" evidence="7">
    <location>
        <begin position="28"/>
        <end position="48"/>
    </location>
</feature>
<dbReference type="InterPro" id="IPR013783">
    <property type="entry name" value="Ig-like_fold"/>
</dbReference>
<keyword evidence="10" id="KW-1185">Reference proteome</keyword>
<dbReference type="InterPro" id="IPR032879">
    <property type="entry name" value="FixG_C"/>
</dbReference>
<evidence type="ECO:0000256" key="4">
    <source>
        <dbReference type="ARBA" id="ARBA00022982"/>
    </source>
</evidence>
<keyword evidence="3" id="KW-0479">Metal-binding</keyword>
<evidence type="ECO:0000259" key="8">
    <source>
        <dbReference type="PROSITE" id="PS51379"/>
    </source>
</evidence>
<keyword evidence="5" id="KW-0408">Iron</keyword>
<evidence type="ECO:0000313" key="10">
    <source>
        <dbReference type="Proteomes" id="UP000319502"/>
    </source>
</evidence>
<evidence type="ECO:0000256" key="1">
    <source>
        <dbReference type="ARBA" id="ARBA00022448"/>
    </source>
</evidence>
<evidence type="ECO:0000256" key="5">
    <source>
        <dbReference type="ARBA" id="ARBA00023004"/>
    </source>
</evidence>
<evidence type="ECO:0000256" key="6">
    <source>
        <dbReference type="ARBA" id="ARBA00023014"/>
    </source>
</evidence>
<keyword evidence="6" id="KW-0411">Iron-sulfur</keyword>
<reference evidence="9 10" key="1">
    <citation type="submission" date="2019-07" db="EMBL/GenBank/DDBJ databases">
        <title>The pathways for chlorine oxyanion respiration interact through the shared metabolite chlorate.</title>
        <authorList>
            <person name="Barnum T.P."/>
            <person name="Cheng Y."/>
            <person name="Hill K.A."/>
            <person name="Lucas L.N."/>
            <person name="Carlson H.K."/>
            <person name="Coates J.D."/>
        </authorList>
    </citation>
    <scope>NUCLEOTIDE SEQUENCE [LARGE SCALE GENOMIC DNA]</scope>
    <source>
        <strain evidence="9 10">SFB-3</strain>
    </source>
</reference>
<gene>
    <name evidence="9" type="primary">ccoG</name>
    <name evidence="9" type="ORF">FHP91_19555</name>
</gene>
<keyword evidence="7" id="KW-0812">Transmembrane</keyword>
<feature type="transmembrane region" description="Helical" evidence="7">
    <location>
        <begin position="186"/>
        <end position="203"/>
    </location>
</feature>
<dbReference type="AlphaFoldDB" id="A0A557QEM7"/>
<dbReference type="PROSITE" id="PS00198">
    <property type="entry name" value="4FE4S_FER_1"/>
    <property type="match status" value="1"/>
</dbReference>
<dbReference type="InterPro" id="IPR014116">
    <property type="entry name" value="Cyt_c_oxidase_cbb3_FixG"/>
</dbReference>
<dbReference type="OrthoDB" id="9811700at2"/>
<dbReference type="Pfam" id="PF13746">
    <property type="entry name" value="Fer4_18"/>
    <property type="match status" value="1"/>
</dbReference>